<dbReference type="PANTHER" id="PTHR41263">
    <property type="entry name" value="ASPARTYL-PHOSPHATE PHOSPHATASE YISI"/>
    <property type="match status" value="1"/>
</dbReference>
<accession>A0A9X4AIX1</accession>
<dbReference type="GO" id="GO:0046983">
    <property type="term" value="F:protein dimerization activity"/>
    <property type="evidence" value="ECO:0007669"/>
    <property type="project" value="InterPro"/>
</dbReference>
<evidence type="ECO:0000313" key="1">
    <source>
        <dbReference type="EMBL" id="MDC3421164.1"/>
    </source>
</evidence>
<dbReference type="InterPro" id="IPR018540">
    <property type="entry name" value="Spo0E-like"/>
</dbReference>
<dbReference type="SUPFAM" id="SSF140500">
    <property type="entry name" value="BAS1536-like"/>
    <property type="match status" value="1"/>
</dbReference>
<dbReference type="InterPro" id="IPR053028">
    <property type="entry name" value="Spo0E-like_phosphatase"/>
</dbReference>
<reference evidence="1" key="1">
    <citation type="submission" date="2022-06" db="EMBL/GenBank/DDBJ databases">
        <title>Aquibacillus sp. a new bacterium isolated from soil saline samples.</title>
        <authorList>
            <person name="Galisteo C."/>
            <person name="De La Haba R."/>
            <person name="Sanchez-Porro C."/>
            <person name="Ventosa A."/>
        </authorList>
    </citation>
    <scope>NUCLEOTIDE SEQUENCE</scope>
    <source>
        <strain evidence="1">JCM 12387</strain>
    </source>
</reference>
<sequence>MNNQILLTKISSKRNEMIKVGLTEGLTSKETIRCSQELDQLLNMYEGNREKFTFLAV</sequence>
<keyword evidence="2" id="KW-1185">Reference proteome</keyword>
<comment type="caution">
    <text evidence="1">The sequence shown here is derived from an EMBL/GenBank/DDBJ whole genome shotgun (WGS) entry which is preliminary data.</text>
</comment>
<dbReference type="Gene3D" id="4.10.280.10">
    <property type="entry name" value="Helix-loop-helix DNA-binding domain"/>
    <property type="match status" value="1"/>
</dbReference>
<gene>
    <name evidence="1" type="ORF">NC661_12365</name>
</gene>
<dbReference type="GO" id="GO:0043937">
    <property type="term" value="P:regulation of sporulation"/>
    <property type="evidence" value="ECO:0007669"/>
    <property type="project" value="InterPro"/>
</dbReference>
<dbReference type="InterPro" id="IPR037208">
    <property type="entry name" value="Spo0E-like_sf"/>
</dbReference>
<name>A0A9X4AIX1_9BACI</name>
<dbReference type="EMBL" id="JAMQJZ010000009">
    <property type="protein sequence ID" value="MDC3421164.1"/>
    <property type="molecule type" value="Genomic_DNA"/>
</dbReference>
<dbReference type="RefSeq" id="WP_259871741.1">
    <property type="nucleotide sequence ID" value="NZ_JAMQJZ010000009.1"/>
</dbReference>
<dbReference type="PANTHER" id="PTHR41263:SF1">
    <property type="entry name" value="ASPARTYL-PHOSPHATE PHOSPHATASE YISI"/>
    <property type="match status" value="1"/>
</dbReference>
<dbReference type="InterPro" id="IPR036638">
    <property type="entry name" value="HLH_DNA-bd_sf"/>
</dbReference>
<dbReference type="Pfam" id="PF09388">
    <property type="entry name" value="SpoOE-like"/>
    <property type="match status" value="1"/>
</dbReference>
<proteinExistence type="predicted"/>
<dbReference type="Proteomes" id="UP001145072">
    <property type="component" value="Unassembled WGS sequence"/>
</dbReference>
<evidence type="ECO:0000313" key="2">
    <source>
        <dbReference type="Proteomes" id="UP001145072"/>
    </source>
</evidence>
<protein>
    <submittedName>
        <fullName evidence="1">Aspartyl-phosphate phosphatase Spo0E family protein</fullName>
    </submittedName>
</protein>
<dbReference type="AlphaFoldDB" id="A0A9X4AIX1"/>
<organism evidence="1 2">
    <name type="scientific">Aquibacillus koreensis</name>
    <dbReference type="NCBI Taxonomy" id="279446"/>
    <lineage>
        <taxon>Bacteria</taxon>
        <taxon>Bacillati</taxon>
        <taxon>Bacillota</taxon>
        <taxon>Bacilli</taxon>
        <taxon>Bacillales</taxon>
        <taxon>Bacillaceae</taxon>
        <taxon>Aquibacillus</taxon>
    </lineage>
</organism>